<dbReference type="Proteomes" id="UP000068210">
    <property type="component" value="Chromosome"/>
</dbReference>
<sequence length="83" mass="9773">MTAKTAAERKREERERKKLKEEERLARLLSRRIELDLFHATDAKLVHSMERTDIEEPQDLITRLIHGADRLSDEALAELIRLP</sequence>
<name>A0A0C4WHZ9_9GAMM</name>
<dbReference type="KEGG" id="acx:Achr_20170"/>
<protein>
    <submittedName>
        <fullName evidence="2">Uncharacterized protein</fullName>
    </submittedName>
</protein>
<evidence type="ECO:0000313" key="2">
    <source>
        <dbReference type="EMBL" id="AJE21468.1"/>
    </source>
</evidence>
<keyword evidence="1" id="KW-0175">Coiled coil</keyword>
<organism evidence="2 3">
    <name type="scientific">Azotobacter chroococcum NCIMB 8003</name>
    <dbReference type="NCBI Taxonomy" id="1328314"/>
    <lineage>
        <taxon>Bacteria</taxon>
        <taxon>Pseudomonadati</taxon>
        <taxon>Pseudomonadota</taxon>
        <taxon>Gammaproteobacteria</taxon>
        <taxon>Pseudomonadales</taxon>
        <taxon>Pseudomonadaceae</taxon>
        <taxon>Azotobacter</taxon>
    </lineage>
</organism>
<feature type="coiled-coil region" evidence="1">
    <location>
        <begin position="2"/>
        <end position="32"/>
    </location>
</feature>
<accession>A0A0C4WHZ9</accession>
<dbReference type="EMBL" id="CP010415">
    <property type="protein sequence ID" value="AJE21468.1"/>
    <property type="molecule type" value="Genomic_DNA"/>
</dbReference>
<dbReference type="AlphaFoldDB" id="A0A0C4WHZ9"/>
<dbReference type="HOGENOM" id="CLU_2555768_0_0_6"/>
<reference evidence="2 3" key="1">
    <citation type="journal article" date="2015" name="PLoS ONE">
        <title>Azotobacter Genomes: The Genome of Azotobacter chroococcum NCIMB 8003 (ATCC 4412).</title>
        <authorList>
            <person name="Robson R.L."/>
            <person name="Jones R."/>
            <person name="Robson R.M."/>
            <person name="Schwartz A."/>
            <person name="Richardson T.H."/>
        </authorList>
    </citation>
    <scope>NUCLEOTIDE SEQUENCE [LARGE SCALE GENOMIC DNA]</scope>
    <source>
        <strain evidence="2 3">NCIMB 8003</strain>
    </source>
</reference>
<evidence type="ECO:0000256" key="1">
    <source>
        <dbReference type="SAM" id="Coils"/>
    </source>
</evidence>
<gene>
    <name evidence="2" type="ORF">Achr_20170</name>
</gene>
<evidence type="ECO:0000313" key="3">
    <source>
        <dbReference type="Proteomes" id="UP000068210"/>
    </source>
</evidence>
<keyword evidence="3" id="KW-1185">Reference proteome</keyword>
<dbReference type="RefSeq" id="WP_039804027.1">
    <property type="nucleotide sequence ID" value="NZ_CP010415.1"/>
</dbReference>
<proteinExistence type="predicted"/>